<keyword evidence="1" id="KW-0732">Signal</keyword>
<dbReference type="InterPro" id="IPR036116">
    <property type="entry name" value="FN3_sf"/>
</dbReference>
<dbReference type="PANTHER" id="PTHR47135">
    <property type="entry name" value="FIBRONECTIN TYPE III DOMAIN-CONTAINING PROTEIN 7"/>
    <property type="match status" value="1"/>
</dbReference>
<feature type="domain" description="Fibronectin type-III" evidence="2">
    <location>
        <begin position="913"/>
        <end position="1003"/>
    </location>
</feature>
<accession>A0A934WU15</accession>
<dbReference type="Pfam" id="PF00041">
    <property type="entry name" value="fn3"/>
    <property type="match status" value="1"/>
</dbReference>
<dbReference type="PROSITE" id="PS50853">
    <property type="entry name" value="FN3"/>
    <property type="match status" value="3"/>
</dbReference>
<dbReference type="SMART" id="SM00060">
    <property type="entry name" value="FN3"/>
    <property type="match status" value="11"/>
</dbReference>
<reference evidence="3" key="1">
    <citation type="submission" date="2021-01" db="EMBL/GenBank/DDBJ databases">
        <title>Genome public.</title>
        <authorList>
            <person name="Liu C."/>
            <person name="Sun Q."/>
        </authorList>
    </citation>
    <scope>NUCLEOTIDE SEQUENCE</scope>
    <source>
        <strain evidence="3">M6</strain>
    </source>
</reference>
<dbReference type="EMBL" id="JAEQMG010000163">
    <property type="protein sequence ID" value="MBK6089936.1"/>
    <property type="molecule type" value="Genomic_DNA"/>
</dbReference>
<organism evidence="3 4">
    <name type="scientific">Ruminococcus difficilis</name>
    <dbReference type="NCBI Taxonomy" id="2763069"/>
    <lineage>
        <taxon>Bacteria</taxon>
        <taxon>Bacillati</taxon>
        <taxon>Bacillota</taxon>
        <taxon>Clostridia</taxon>
        <taxon>Eubacteriales</taxon>
        <taxon>Oscillospiraceae</taxon>
        <taxon>Ruminococcus</taxon>
    </lineage>
</organism>
<evidence type="ECO:0000313" key="4">
    <source>
        <dbReference type="Proteomes" id="UP000633365"/>
    </source>
</evidence>
<evidence type="ECO:0000256" key="1">
    <source>
        <dbReference type="SAM" id="SignalP"/>
    </source>
</evidence>
<dbReference type="SUPFAM" id="SSF49265">
    <property type="entry name" value="Fibronectin type III"/>
    <property type="match status" value="6"/>
</dbReference>
<dbReference type="Gene3D" id="2.60.40.10">
    <property type="entry name" value="Immunoglobulins"/>
    <property type="match status" value="11"/>
</dbReference>
<keyword evidence="4" id="KW-1185">Reference proteome</keyword>
<feature type="domain" description="Fibronectin type-III" evidence="2">
    <location>
        <begin position="740"/>
        <end position="825"/>
    </location>
</feature>
<dbReference type="Pfam" id="PF13529">
    <property type="entry name" value="Peptidase_C39_2"/>
    <property type="match status" value="1"/>
</dbReference>
<proteinExistence type="predicted"/>
<dbReference type="InterPro" id="IPR013783">
    <property type="entry name" value="Ig-like_fold"/>
</dbReference>
<dbReference type="InterPro" id="IPR003961">
    <property type="entry name" value="FN3_dom"/>
</dbReference>
<evidence type="ECO:0000259" key="2">
    <source>
        <dbReference type="PROSITE" id="PS50853"/>
    </source>
</evidence>
<dbReference type="Proteomes" id="UP000633365">
    <property type="component" value="Unassembled WGS sequence"/>
</dbReference>
<dbReference type="Gene3D" id="3.90.70.10">
    <property type="entry name" value="Cysteine proteinases"/>
    <property type="match status" value="1"/>
</dbReference>
<sequence length="1168" mass="130035">MRRVLQKTIAALLAVLMLSSFLSVTAVELEDENGEPSAAEVGAGVPVITSMRSDREGVRIEWQTISGVHHYRVDKWYSDGRGWQRLTDTTQLYYVDPSVVSGNTYRYRLYGMTASDDVMTTTATKTITYSAPAVLTGADTTDEGIRIYWNKASGVSKVAVLRMENNAWKQIAVSSDNSYLDENVTYGNRYRYTVRELTSSGAYMFDYFDETGLTHAYLRAPVLSVENTAGGVMLKWDAIEGAEGYRVFYRGSNGWTRMATTENNYLLDDDVRSGNTYTYTVRCVTADGERYTSDCDTTGKSIRYIAAPVLLSATGTDSGIRITWQACPGADKYRVFYRGKNGWTRMADTTDTSYLDEEVSSGVTYTYTVCCMNAAGEYVSAFDRDGIKGTYMDAPDFSVSNGTDGVDISWQAVQGAEKYRIYYYGSRGWTKLVDTTDTSYTDTDVESGYNYTYTVRCVNAEGTEFTSSYRPGKSVRFYTAPTITSLTNTEDGVRISWDAVGGAQKYRVYYRGRNGWTRMTDTAETSYVDTDVASGATYTYTVRCVNDAGDAFLSSFRPGVSHTFINAPDFELVCNEKSITIRWDAVEGAELYRVYYRGANGWTKLADTTQTSFEDDDIESGYTYTYTVRCLNKEATQFTSDFYPGKSMRYVEMPKLTSVRGGAEGVEVTWSASKGATKYRVYYKTDGGWTKAGETTSNTFVHNAESGRDYTYTVRCINAEGTQFESDFDGTGKSLHYIAAPQNLSAECDKNRIKISWKPSAGAAKYRVYYYGRDGWTRLTETTGTSVIDDDVASGYTYRYTVRCISADGNSFTSDFNHDGVLCPFTYMPVMYEPDFTRNGIEISWKASPGAEKYRVYYYGSRGWTKLTETTGTSVIDTDVSSGYSYRYTVRCITSDGTAFTSDCDTTGVSIYYVSAPKLIDVDADPDGVTLTWNSPNGASRYRVYKKINGSWSRLGDTSSNSYTDTDVWAGETYTYTVRVINYAGTDFYSGFDPDGFVITVEGGGDTSGDFYYYDQTQYSYPYGDDTIAWSGCGPTCFAMVASTIKDRRITPIDAVSWCGNKYYMMGVGTYWSYFSAASDHFGITMERQLGSNETNAVISALKQGKYVISAQDTGIFTRGGHFIVLAGITSSGRIIVYDPNGWNGYIGTTFTMSEISASGTQYWVFDK</sequence>
<dbReference type="AlphaFoldDB" id="A0A934WU15"/>
<dbReference type="InterPro" id="IPR039564">
    <property type="entry name" value="Peptidase_C39-like"/>
</dbReference>
<feature type="chain" id="PRO_5039224685" evidence="1">
    <location>
        <begin position="27"/>
        <end position="1168"/>
    </location>
</feature>
<evidence type="ECO:0000313" key="3">
    <source>
        <dbReference type="EMBL" id="MBK6089936.1"/>
    </source>
</evidence>
<comment type="caution">
    <text evidence="3">The sequence shown here is derived from an EMBL/GenBank/DDBJ whole genome shotgun (WGS) entry which is preliminary data.</text>
</comment>
<gene>
    <name evidence="3" type="ORF">JKK62_15025</name>
</gene>
<dbReference type="CDD" id="cd00063">
    <property type="entry name" value="FN3"/>
    <property type="match status" value="8"/>
</dbReference>
<feature type="domain" description="Fibronectin type-III" evidence="2">
    <location>
        <begin position="477"/>
        <end position="569"/>
    </location>
</feature>
<feature type="signal peptide" evidence="1">
    <location>
        <begin position="1"/>
        <end position="26"/>
    </location>
</feature>
<protein>
    <submittedName>
        <fullName evidence="3">C39 family peptidase</fullName>
    </submittedName>
</protein>
<dbReference type="RefSeq" id="WP_201428627.1">
    <property type="nucleotide sequence ID" value="NZ_JAEQMG010000163.1"/>
</dbReference>
<name>A0A934WU15_9FIRM</name>
<dbReference type="PANTHER" id="PTHR47135:SF1">
    <property type="entry name" value="FIBRONECTIN TYPE III DOMAIN-CONTAINING PROTEIN 7"/>
    <property type="match status" value="1"/>
</dbReference>